<gene>
    <name evidence="2" type="ORF">NX722_17815</name>
</gene>
<organism evidence="2 3">
    <name type="scientific">Endozoicomonas gorgoniicola</name>
    <dbReference type="NCBI Taxonomy" id="1234144"/>
    <lineage>
        <taxon>Bacteria</taxon>
        <taxon>Pseudomonadati</taxon>
        <taxon>Pseudomonadota</taxon>
        <taxon>Gammaproteobacteria</taxon>
        <taxon>Oceanospirillales</taxon>
        <taxon>Endozoicomonadaceae</taxon>
        <taxon>Endozoicomonas</taxon>
    </lineage>
</organism>
<evidence type="ECO:0000313" key="3">
    <source>
        <dbReference type="Proteomes" id="UP001209854"/>
    </source>
</evidence>
<name>A0ABT3MYJ2_9GAMM</name>
<evidence type="ECO:0000313" key="2">
    <source>
        <dbReference type="EMBL" id="MCW7554445.1"/>
    </source>
</evidence>
<protein>
    <submittedName>
        <fullName evidence="2">HNH endonuclease</fullName>
    </submittedName>
</protein>
<evidence type="ECO:0000259" key="1">
    <source>
        <dbReference type="Pfam" id="PF01844"/>
    </source>
</evidence>
<comment type="caution">
    <text evidence="2">The sequence shown here is derived from an EMBL/GenBank/DDBJ whole genome shotgun (WGS) entry which is preliminary data.</text>
</comment>
<keyword evidence="2" id="KW-0255">Endonuclease</keyword>
<reference evidence="2 3" key="1">
    <citation type="submission" date="2022-10" db="EMBL/GenBank/DDBJ databases">
        <title>High-quality genome sequences of two octocoral-associated bacteria, Endozoicomonas euniceicola EF212 and Endozoicomonas gorgoniicola PS125.</title>
        <authorList>
            <person name="Chiou Y.-J."/>
            <person name="Chen Y.-H."/>
        </authorList>
    </citation>
    <scope>NUCLEOTIDE SEQUENCE [LARGE SCALE GENOMIC DNA]</scope>
    <source>
        <strain evidence="2 3">PS125</strain>
    </source>
</reference>
<dbReference type="InterPro" id="IPR003615">
    <property type="entry name" value="HNH_nuc"/>
</dbReference>
<dbReference type="RefSeq" id="WP_262564200.1">
    <property type="nucleotide sequence ID" value="NZ_JAPFCC010000001.1"/>
</dbReference>
<dbReference type="Proteomes" id="UP001209854">
    <property type="component" value="Unassembled WGS sequence"/>
</dbReference>
<dbReference type="CDD" id="cd00085">
    <property type="entry name" value="HNHc"/>
    <property type="match status" value="1"/>
</dbReference>
<keyword evidence="2" id="KW-0540">Nuclease</keyword>
<accession>A0ABT3MYJ2</accession>
<sequence length="207" mass="23526">MRDQEFVSVLNSFGGSSFSTFEFAKEYSSQYPDSWGEIIEKYNEGGKGSGTHFSAYSRIAHFLNKRFHNEELEKLDYRKAPEGWGSPVIRYWSESKQEGVVDAEIVTEGAKMQVTVNIYERSRAARTRCIEKWGIKCCVCEFDFEAVYGSAGAGFIHVHHITPISEIGEEYVLDPAKDLRPVCPNCHAMIHREKPALTLKDLKALMQ</sequence>
<keyword evidence="3" id="KW-1185">Reference proteome</keyword>
<dbReference type="EMBL" id="JAPFCC010000001">
    <property type="protein sequence ID" value="MCW7554445.1"/>
    <property type="molecule type" value="Genomic_DNA"/>
</dbReference>
<dbReference type="GO" id="GO:0004519">
    <property type="term" value="F:endonuclease activity"/>
    <property type="evidence" value="ECO:0007669"/>
    <property type="project" value="UniProtKB-KW"/>
</dbReference>
<keyword evidence="2" id="KW-0378">Hydrolase</keyword>
<dbReference type="InterPro" id="IPR002711">
    <property type="entry name" value="HNH"/>
</dbReference>
<dbReference type="Pfam" id="PF01844">
    <property type="entry name" value="HNH"/>
    <property type="match status" value="1"/>
</dbReference>
<feature type="domain" description="HNH" evidence="1">
    <location>
        <begin position="138"/>
        <end position="192"/>
    </location>
</feature>
<dbReference type="Gene3D" id="1.10.30.50">
    <property type="match status" value="1"/>
</dbReference>
<proteinExistence type="predicted"/>